<reference evidence="1 2" key="1">
    <citation type="journal article" date="2021" name="bioRxiv">
        <title>Chromosome-scale and haplotype-resolved genome assembly of a tetraploid potato cultivar.</title>
        <authorList>
            <person name="Sun H."/>
            <person name="Jiao W.-B."/>
            <person name="Krause K."/>
            <person name="Campoy J.A."/>
            <person name="Goel M."/>
            <person name="Folz-Donahue K."/>
            <person name="Kukat C."/>
            <person name="Huettel B."/>
            <person name="Schneeberger K."/>
        </authorList>
    </citation>
    <scope>NUCLEOTIDE SEQUENCE [LARGE SCALE GENOMIC DNA]</scope>
    <source>
        <strain evidence="1">SolTubOtavaFocal</strain>
        <tissue evidence="1">Leaves</tissue>
    </source>
</reference>
<proteinExistence type="predicted"/>
<sequence length="147" mass="16614">MDIHRIGSLRRKLDQELIREEPVNCRDCRSLTKNTNIWPTKYEQSSDALGPGVLATHSTFTQRKYQRIMHMLDKEDGEAADNIVANIAMAGATCHMTSKLGRLTHSRDCDLSNERVKGIGKELDGLYYLPSRPTHGENKANEMLLMA</sequence>
<evidence type="ECO:0000313" key="1">
    <source>
        <dbReference type="EMBL" id="KAH0779298.1"/>
    </source>
</evidence>
<organism evidence="1 2">
    <name type="scientific">Solanum tuberosum</name>
    <name type="common">Potato</name>
    <dbReference type="NCBI Taxonomy" id="4113"/>
    <lineage>
        <taxon>Eukaryota</taxon>
        <taxon>Viridiplantae</taxon>
        <taxon>Streptophyta</taxon>
        <taxon>Embryophyta</taxon>
        <taxon>Tracheophyta</taxon>
        <taxon>Spermatophyta</taxon>
        <taxon>Magnoliopsida</taxon>
        <taxon>eudicotyledons</taxon>
        <taxon>Gunneridae</taxon>
        <taxon>Pentapetalae</taxon>
        <taxon>asterids</taxon>
        <taxon>lamiids</taxon>
        <taxon>Solanales</taxon>
        <taxon>Solanaceae</taxon>
        <taxon>Solanoideae</taxon>
        <taxon>Solaneae</taxon>
        <taxon>Solanum</taxon>
    </lineage>
</organism>
<accession>A0ABQ7WF08</accession>
<protein>
    <submittedName>
        <fullName evidence="1">Uncharacterized protein</fullName>
    </submittedName>
</protein>
<dbReference type="Proteomes" id="UP000826656">
    <property type="component" value="Unassembled WGS sequence"/>
</dbReference>
<comment type="caution">
    <text evidence="1">The sequence shown here is derived from an EMBL/GenBank/DDBJ whole genome shotgun (WGS) entry which is preliminary data.</text>
</comment>
<gene>
    <name evidence="1" type="ORF">KY290_005725</name>
</gene>
<dbReference type="EMBL" id="JAIVGD010000002">
    <property type="protein sequence ID" value="KAH0779298.1"/>
    <property type="molecule type" value="Genomic_DNA"/>
</dbReference>
<name>A0ABQ7WF08_SOLTU</name>
<keyword evidence="2" id="KW-1185">Reference proteome</keyword>
<evidence type="ECO:0000313" key="2">
    <source>
        <dbReference type="Proteomes" id="UP000826656"/>
    </source>
</evidence>